<dbReference type="InterPro" id="IPR050221">
    <property type="entry name" value="26S_Proteasome_ATPase"/>
</dbReference>
<keyword evidence="1 3" id="KW-0547">Nucleotide-binding</keyword>
<dbReference type="SUPFAM" id="SSF52540">
    <property type="entry name" value="P-loop containing nucleoside triphosphate hydrolases"/>
    <property type="match status" value="1"/>
</dbReference>
<accession>A0AAD8I8Y9</accession>
<name>A0AAD8I8Y9_9APIA</name>
<reference evidence="5" key="1">
    <citation type="submission" date="2023-02" db="EMBL/GenBank/DDBJ databases">
        <title>Genome of toxic invasive species Heracleum sosnowskyi carries increased number of genes despite the absence of recent whole-genome duplications.</title>
        <authorList>
            <person name="Schelkunov M."/>
            <person name="Shtratnikova V."/>
            <person name="Makarenko M."/>
            <person name="Klepikova A."/>
            <person name="Omelchenko D."/>
            <person name="Novikova G."/>
            <person name="Obukhova E."/>
            <person name="Bogdanov V."/>
            <person name="Penin A."/>
            <person name="Logacheva M."/>
        </authorList>
    </citation>
    <scope>NUCLEOTIDE SEQUENCE</scope>
    <source>
        <strain evidence="5">Hsosn_3</strain>
        <tissue evidence="5">Leaf</tissue>
    </source>
</reference>
<dbReference type="Proteomes" id="UP001237642">
    <property type="component" value="Unassembled WGS sequence"/>
</dbReference>
<dbReference type="PANTHER" id="PTHR23073">
    <property type="entry name" value="26S PROTEASOME REGULATORY SUBUNIT"/>
    <property type="match status" value="1"/>
</dbReference>
<keyword evidence="2 3" id="KW-0067">ATP-binding</keyword>
<comment type="caution">
    <text evidence="5">The sequence shown here is derived from an EMBL/GenBank/DDBJ whole genome shotgun (WGS) entry which is preliminary data.</text>
</comment>
<evidence type="ECO:0000259" key="4">
    <source>
        <dbReference type="Pfam" id="PF00004"/>
    </source>
</evidence>
<gene>
    <name evidence="5" type="ORF">POM88_026359</name>
</gene>
<evidence type="ECO:0000256" key="1">
    <source>
        <dbReference type="ARBA" id="ARBA00022741"/>
    </source>
</evidence>
<dbReference type="InterPro" id="IPR027417">
    <property type="entry name" value="P-loop_NTPase"/>
</dbReference>
<dbReference type="GO" id="GO:0016887">
    <property type="term" value="F:ATP hydrolysis activity"/>
    <property type="evidence" value="ECO:0007669"/>
    <property type="project" value="InterPro"/>
</dbReference>
<evidence type="ECO:0000256" key="3">
    <source>
        <dbReference type="RuleBase" id="RU003651"/>
    </source>
</evidence>
<keyword evidence="6" id="KW-1185">Reference proteome</keyword>
<dbReference type="AlphaFoldDB" id="A0AAD8I8Y9"/>
<evidence type="ECO:0000313" key="6">
    <source>
        <dbReference type="Proteomes" id="UP001237642"/>
    </source>
</evidence>
<feature type="domain" description="ATPase AAA-type core" evidence="4">
    <location>
        <begin position="59"/>
        <end position="115"/>
    </location>
</feature>
<proteinExistence type="inferred from homology"/>
<organism evidence="5 6">
    <name type="scientific">Heracleum sosnowskyi</name>
    <dbReference type="NCBI Taxonomy" id="360622"/>
    <lineage>
        <taxon>Eukaryota</taxon>
        <taxon>Viridiplantae</taxon>
        <taxon>Streptophyta</taxon>
        <taxon>Embryophyta</taxon>
        <taxon>Tracheophyta</taxon>
        <taxon>Spermatophyta</taxon>
        <taxon>Magnoliopsida</taxon>
        <taxon>eudicotyledons</taxon>
        <taxon>Gunneridae</taxon>
        <taxon>Pentapetalae</taxon>
        <taxon>asterids</taxon>
        <taxon>campanulids</taxon>
        <taxon>Apiales</taxon>
        <taxon>Apiaceae</taxon>
        <taxon>Apioideae</taxon>
        <taxon>apioid superclade</taxon>
        <taxon>Tordylieae</taxon>
        <taxon>Tordyliinae</taxon>
        <taxon>Heracleum</taxon>
    </lineage>
</organism>
<evidence type="ECO:0000313" key="5">
    <source>
        <dbReference type="EMBL" id="KAK1379615.1"/>
    </source>
</evidence>
<dbReference type="InterPro" id="IPR003959">
    <property type="entry name" value="ATPase_AAA_core"/>
</dbReference>
<dbReference type="InterPro" id="IPR003960">
    <property type="entry name" value="ATPase_AAA_CS"/>
</dbReference>
<dbReference type="PROSITE" id="PS00674">
    <property type="entry name" value="AAA"/>
    <property type="match status" value="1"/>
</dbReference>
<evidence type="ECO:0000256" key="2">
    <source>
        <dbReference type="ARBA" id="ARBA00022840"/>
    </source>
</evidence>
<dbReference type="EMBL" id="JAUIZM010000006">
    <property type="protein sequence ID" value="KAK1379615.1"/>
    <property type="molecule type" value="Genomic_DNA"/>
</dbReference>
<dbReference type="Gene3D" id="3.40.50.300">
    <property type="entry name" value="P-loop containing nucleotide triphosphate hydrolases"/>
    <property type="match status" value="1"/>
</dbReference>
<dbReference type="Pfam" id="PF00004">
    <property type="entry name" value="AAA"/>
    <property type="match status" value="1"/>
</dbReference>
<comment type="similarity">
    <text evidence="3">Belongs to the AAA ATPase family.</text>
</comment>
<protein>
    <recommendedName>
        <fullName evidence="4">ATPase AAA-type core domain-containing protein</fullName>
    </recommendedName>
</protein>
<sequence>MPNTHLSFSTKPKHHSSPTNIILLDQILSIWGFLSISILQSKFQFLEETLWMRSTVSDSGNGDSEVQRTMLELLNQLDGFEALNKIKVLMATNRIDILDQALLRPGRIDRKIEFPNPSKDENHDSSLLPLLERNQPIIRGSNNSGNVIAPSPAELLSAPGVYQNRTELVDADTLYMMPPSRCQRATYSYHLPWRLLLRLPRMIVQEGLTIWS</sequence>
<reference evidence="5" key="2">
    <citation type="submission" date="2023-05" db="EMBL/GenBank/DDBJ databases">
        <authorList>
            <person name="Schelkunov M.I."/>
        </authorList>
    </citation>
    <scope>NUCLEOTIDE SEQUENCE</scope>
    <source>
        <strain evidence="5">Hsosn_3</strain>
        <tissue evidence="5">Leaf</tissue>
    </source>
</reference>
<dbReference type="GO" id="GO:0005524">
    <property type="term" value="F:ATP binding"/>
    <property type="evidence" value="ECO:0007669"/>
    <property type="project" value="UniProtKB-KW"/>
</dbReference>